<dbReference type="InterPro" id="IPR004254">
    <property type="entry name" value="AdipoR/HlyIII-related"/>
</dbReference>
<comment type="subcellular location">
    <subcellularLocation>
        <location evidence="1">Cell membrane</location>
        <topology evidence="1">Multi-pass membrane protein</topology>
    </subcellularLocation>
</comment>
<organism evidence="9 10">
    <name type="scientific">Natronoflexus pectinivorans</name>
    <dbReference type="NCBI Taxonomy" id="682526"/>
    <lineage>
        <taxon>Bacteria</taxon>
        <taxon>Pseudomonadati</taxon>
        <taxon>Bacteroidota</taxon>
        <taxon>Bacteroidia</taxon>
        <taxon>Marinilabiliales</taxon>
        <taxon>Marinilabiliaceae</taxon>
        <taxon>Natronoflexus</taxon>
    </lineage>
</organism>
<dbReference type="Pfam" id="PF03006">
    <property type="entry name" value="HlyIII"/>
    <property type="match status" value="1"/>
</dbReference>
<dbReference type="GO" id="GO:0140911">
    <property type="term" value="F:pore-forming activity"/>
    <property type="evidence" value="ECO:0007669"/>
    <property type="project" value="InterPro"/>
</dbReference>
<feature type="binding site" evidence="7">
    <location>
        <position position="70"/>
    </location>
    <ligand>
        <name>Zn(2+)</name>
        <dbReference type="ChEBI" id="CHEBI:29105"/>
    </ligand>
</feature>
<dbReference type="PANTHER" id="PTHR20855:SF3">
    <property type="entry name" value="LD03007P"/>
    <property type="match status" value="1"/>
</dbReference>
<comment type="caution">
    <text evidence="9">The sequence shown here is derived from an EMBL/GenBank/DDBJ whole genome shotgun (WGS) entry which is preliminary data.</text>
</comment>
<feature type="transmembrane region" description="Helical" evidence="8">
    <location>
        <begin position="46"/>
        <end position="66"/>
    </location>
</feature>
<dbReference type="Proteomes" id="UP000295221">
    <property type="component" value="Unassembled WGS sequence"/>
</dbReference>
<dbReference type="NCBIfam" id="TIGR01065">
    <property type="entry name" value="hlyIII"/>
    <property type="match status" value="1"/>
</dbReference>
<protein>
    <submittedName>
        <fullName evidence="9">Hemolysin III</fullName>
    </submittedName>
</protein>
<feature type="transmembrane region" description="Helical" evidence="8">
    <location>
        <begin position="111"/>
        <end position="130"/>
    </location>
</feature>
<name>A0A4R2GCF9_9BACT</name>
<dbReference type="EMBL" id="SLWK01000016">
    <property type="protein sequence ID" value="TCO05432.1"/>
    <property type="molecule type" value="Genomic_DNA"/>
</dbReference>
<feature type="transmembrane region" description="Helical" evidence="8">
    <location>
        <begin position="137"/>
        <end position="158"/>
    </location>
</feature>
<evidence type="ECO:0000256" key="5">
    <source>
        <dbReference type="ARBA" id="ARBA00022989"/>
    </source>
</evidence>
<evidence type="ECO:0000256" key="2">
    <source>
        <dbReference type="ARBA" id="ARBA00008488"/>
    </source>
</evidence>
<feature type="binding site" evidence="7">
    <location>
        <position position="192"/>
    </location>
    <ligand>
        <name>Zn(2+)</name>
        <dbReference type="ChEBI" id="CHEBI:29105"/>
    </ligand>
</feature>
<dbReference type="OrthoDB" id="9813689at2"/>
<sequence>MKNSTTITAYSPAEEKLNVRSHAVGVLFAIVAFVLLMIRAASIGDVWHWVAYTIYGVSIFTIFLASTLYHKSKKPAQRLRLKVFDHAAIYLSIAGTYTPFTLITLRGSWGWTIFGIVWGIAIAGIVLKIFFAGRYRLLSTIGYVAMGWIVVIAIKPLINNLSFAGLMWLAAGGFLYTSGAVIYQIKRIPYNHAIFHFFVLSAAVCHFIAVYLYTK</sequence>
<dbReference type="RefSeq" id="WP_132435130.1">
    <property type="nucleotide sequence ID" value="NZ_SLWK01000016.1"/>
</dbReference>
<evidence type="ECO:0000256" key="7">
    <source>
        <dbReference type="PIRSR" id="PIRSR604254-1"/>
    </source>
</evidence>
<keyword evidence="7" id="KW-0479">Metal-binding</keyword>
<keyword evidence="4 8" id="KW-0812">Transmembrane</keyword>
<keyword evidence="3" id="KW-1003">Cell membrane</keyword>
<feature type="transmembrane region" description="Helical" evidence="8">
    <location>
        <begin position="21"/>
        <end position="40"/>
    </location>
</feature>
<feature type="transmembrane region" description="Helical" evidence="8">
    <location>
        <begin position="195"/>
        <end position="214"/>
    </location>
</feature>
<evidence type="ECO:0000256" key="6">
    <source>
        <dbReference type="ARBA" id="ARBA00023136"/>
    </source>
</evidence>
<dbReference type="GO" id="GO:0005886">
    <property type="term" value="C:plasma membrane"/>
    <property type="evidence" value="ECO:0007669"/>
    <property type="project" value="UniProtKB-SubCell"/>
</dbReference>
<dbReference type="PANTHER" id="PTHR20855">
    <property type="entry name" value="ADIPOR/PROGESTIN RECEPTOR-RELATED"/>
    <property type="match status" value="1"/>
</dbReference>
<evidence type="ECO:0000256" key="3">
    <source>
        <dbReference type="ARBA" id="ARBA00022475"/>
    </source>
</evidence>
<reference evidence="9 10" key="1">
    <citation type="submission" date="2019-03" db="EMBL/GenBank/DDBJ databases">
        <title>Genomic Encyclopedia of Type Strains, Phase IV (KMG-IV): sequencing the most valuable type-strain genomes for metagenomic binning, comparative biology and taxonomic classification.</title>
        <authorList>
            <person name="Goeker M."/>
        </authorList>
    </citation>
    <scope>NUCLEOTIDE SEQUENCE [LARGE SCALE GENOMIC DNA]</scope>
    <source>
        <strain evidence="9 10">DSM 24179</strain>
    </source>
</reference>
<feature type="transmembrane region" description="Helical" evidence="8">
    <location>
        <begin position="87"/>
        <end position="105"/>
    </location>
</feature>
<keyword evidence="10" id="KW-1185">Reference proteome</keyword>
<dbReference type="AlphaFoldDB" id="A0A4R2GCF9"/>
<evidence type="ECO:0000256" key="4">
    <source>
        <dbReference type="ARBA" id="ARBA00022692"/>
    </source>
</evidence>
<dbReference type="InterPro" id="IPR005744">
    <property type="entry name" value="Hy-lIII"/>
</dbReference>
<evidence type="ECO:0000256" key="8">
    <source>
        <dbReference type="SAM" id="Phobius"/>
    </source>
</evidence>
<keyword evidence="6 8" id="KW-0472">Membrane</keyword>
<evidence type="ECO:0000313" key="10">
    <source>
        <dbReference type="Proteomes" id="UP000295221"/>
    </source>
</evidence>
<keyword evidence="7" id="KW-0862">Zinc</keyword>
<gene>
    <name evidence="9" type="ORF">EV194_11664</name>
</gene>
<evidence type="ECO:0000256" key="1">
    <source>
        <dbReference type="ARBA" id="ARBA00004651"/>
    </source>
</evidence>
<keyword evidence="5 8" id="KW-1133">Transmembrane helix</keyword>
<accession>A0A4R2GCF9</accession>
<feature type="transmembrane region" description="Helical" evidence="8">
    <location>
        <begin position="164"/>
        <end position="183"/>
    </location>
</feature>
<dbReference type="GO" id="GO:0046872">
    <property type="term" value="F:metal ion binding"/>
    <property type="evidence" value="ECO:0007669"/>
    <property type="project" value="UniProtKB-KW"/>
</dbReference>
<comment type="similarity">
    <text evidence="2">Belongs to the UPF0073 (Hly-III) family.</text>
</comment>
<feature type="binding site" evidence="7">
    <location>
        <position position="196"/>
    </location>
    <ligand>
        <name>Zn(2+)</name>
        <dbReference type="ChEBI" id="CHEBI:29105"/>
    </ligand>
</feature>
<evidence type="ECO:0000313" key="9">
    <source>
        <dbReference type="EMBL" id="TCO05432.1"/>
    </source>
</evidence>
<proteinExistence type="inferred from homology"/>